<dbReference type="RefSeq" id="WP_079643618.1">
    <property type="nucleotide sequence ID" value="NZ_FUZF01000012.1"/>
</dbReference>
<reference evidence="12" key="1">
    <citation type="submission" date="2017-02" db="EMBL/GenBank/DDBJ databases">
        <authorList>
            <person name="Varghese N."/>
            <person name="Submissions S."/>
        </authorList>
    </citation>
    <scope>NUCLEOTIDE SEQUENCE [LARGE SCALE GENOMIC DNA]</scope>
    <source>
        <strain evidence="12">DSM 24091</strain>
    </source>
</reference>
<evidence type="ECO:0000256" key="4">
    <source>
        <dbReference type="ARBA" id="ARBA00012982"/>
    </source>
</evidence>
<comment type="cofactor">
    <cofactor evidence="1">
        <name>Zn(2+)</name>
        <dbReference type="ChEBI" id="CHEBI:29105"/>
    </cofactor>
</comment>
<dbReference type="OrthoDB" id="9804698at2"/>
<dbReference type="PANTHER" id="PTHR12589">
    <property type="entry name" value="PYRUVOYL TETRAHYDROBIOPTERIN SYNTHASE"/>
    <property type="match status" value="1"/>
</dbReference>
<dbReference type="STRING" id="1513896.SAMN05660841_02695"/>
<evidence type="ECO:0000256" key="9">
    <source>
        <dbReference type="ARBA" id="ARBA00031449"/>
    </source>
</evidence>
<evidence type="ECO:0000313" key="11">
    <source>
        <dbReference type="EMBL" id="SKB85849.1"/>
    </source>
</evidence>
<dbReference type="GO" id="GO:0046872">
    <property type="term" value="F:metal ion binding"/>
    <property type="evidence" value="ECO:0007669"/>
    <property type="project" value="UniProtKB-KW"/>
</dbReference>
<evidence type="ECO:0000313" key="12">
    <source>
        <dbReference type="Proteomes" id="UP000190150"/>
    </source>
</evidence>
<dbReference type="InterPro" id="IPR007115">
    <property type="entry name" value="6-PTP_synth/QueD"/>
</dbReference>
<name>A0A1T5EPW1_9SPHI</name>
<evidence type="ECO:0000256" key="2">
    <source>
        <dbReference type="ARBA" id="ARBA00005061"/>
    </source>
</evidence>
<dbReference type="InterPro" id="IPR038418">
    <property type="entry name" value="6-PTP_synth/QueD_sf"/>
</dbReference>
<dbReference type="UniPathway" id="UPA00391"/>
<comment type="similarity">
    <text evidence="3">Belongs to the PTPS family. QueD subfamily.</text>
</comment>
<evidence type="ECO:0000256" key="5">
    <source>
        <dbReference type="ARBA" id="ARBA00018141"/>
    </source>
</evidence>
<dbReference type="SUPFAM" id="SSF55620">
    <property type="entry name" value="Tetrahydrobiopterin biosynthesis enzymes-like"/>
    <property type="match status" value="1"/>
</dbReference>
<comment type="pathway">
    <text evidence="2">Purine metabolism; 7-cyano-7-deazaguanine biosynthesis.</text>
</comment>
<dbReference type="EMBL" id="FUZF01000012">
    <property type="protein sequence ID" value="SKB85849.1"/>
    <property type="molecule type" value="Genomic_DNA"/>
</dbReference>
<sequence length="140" mass="16243">MITAERYHDISCGHRVVGHEGKCRYLHGHNYRIHFIVQSEELDTVGRVIDFSVIKEKLCMWLEDNFDHKFLIWNEDPLLTALMDISKESLVLVPFNPTAENIAKYLVEEIGPQQLSEYGCRLIQCKVEETRKCAASYTLV</sequence>
<dbReference type="Gene3D" id="3.30.479.10">
    <property type="entry name" value="6-pyruvoyl tetrahydropterin synthase/QueD"/>
    <property type="match status" value="1"/>
</dbReference>
<keyword evidence="7" id="KW-0862">Zinc</keyword>
<gene>
    <name evidence="11" type="ORF">SAMN05660841_02695</name>
</gene>
<comment type="catalytic activity">
    <reaction evidence="10">
        <text>7,8-dihydroneopterin 3'-triphosphate + H2O = 6-carboxy-5,6,7,8-tetrahydropterin + triphosphate + acetaldehyde + 2 H(+)</text>
        <dbReference type="Rhea" id="RHEA:27966"/>
        <dbReference type="ChEBI" id="CHEBI:15343"/>
        <dbReference type="ChEBI" id="CHEBI:15377"/>
        <dbReference type="ChEBI" id="CHEBI:15378"/>
        <dbReference type="ChEBI" id="CHEBI:18036"/>
        <dbReference type="ChEBI" id="CHEBI:58462"/>
        <dbReference type="ChEBI" id="CHEBI:61032"/>
        <dbReference type="EC" id="4.1.2.50"/>
    </reaction>
</comment>
<evidence type="ECO:0000256" key="6">
    <source>
        <dbReference type="ARBA" id="ARBA00022723"/>
    </source>
</evidence>
<accession>A0A1T5EPW1</accession>
<keyword evidence="6" id="KW-0479">Metal-binding</keyword>
<dbReference type="PANTHER" id="PTHR12589:SF7">
    <property type="entry name" value="6-PYRUVOYL TETRAHYDROBIOPTERIN SYNTHASE"/>
    <property type="match status" value="1"/>
</dbReference>
<organism evidence="11 12">
    <name type="scientific">Sphingobacterium nematocida</name>
    <dbReference type="NCBI Taxonomy" id="1513896"/>
    <lineage>
        <taxon>Bacteria</taxon>
        <taxon>Pseudomonadati</taxon>
        <taxon>Bacteroidota</taxon>
        <taxon>Sphingobacteriia</taxon>
        <taxon>Sphingobacteriales</taxon>
        <taxon>Sphingobacteriaceae</taxon>
        <taxon>Sphingobacterium</taxon>
    </lineage>
</organism>
<keyword evidence="12" id="KW-1185">Reference proteome</keyword>
<protein>
    <recommendedName>
        <fullName evidence="5">6-carboxy-5,6,7,8-tetrahydropterin synthase</fullName>
        <ecNumber evidence="4">4.1.2.50</ecNumber>
    </recommendedName>
    <alternativeName>
        <fullName evidence="9">Queuosine biosynthesis protein QueD</fullName>
    </alternativeName>
</protein>
<evidence type="ECO:0000256" key="7">
    <source>
        <dbReference type="ARBA" id="ARBA00022833"/>
    </source>
</evidence>
<dbReference type="EC" id="4.1.2.50" evidence="4"/>
<evidence type="ECO:0000256" key="3">
    <source>
        <dbReference type="ARBA" id="ARBA00008900"/>
    </source>
</evidence>
<evidence type="ECO:0000256" key="8">
    <source>
        <dbReference type="ARBA" id="ARBA00023239"/>
    </source>
</evidence>
<dbReference type="GO" id="GO:0070497">
    <property type="term" value="F:6-carboxytetrahydropterin synthase activity"/>
    <property type="evidence" value="ECO:0007669"/>
    <property type="project" value="UniProtKB-EC"/>
</dbReference>
<dbReference type="Proteomes" id="UP000190150">
    <property type="component" value="Unassembled WGS sequence"/>
</dbReference>
<evidence type="ECO:0000256" key="10">
    <source>
        <dbReference type="ARBA" id="ARBA00048807"/>
    </source>
</evidence>
<proteinExistence type="inferred from homology"/>
<evidence type="ECO:0000256" key="1">
    <source>
        <dbReference type="ARBA" id="ARBA00001947"/>
    </source>
</evidence>
<dbReference type="Pfam" id="PF01242">
    <property type="entry name" value="PTPS"/>
    <property type="match status" value="1"/>
</dbReference>
<dbReference type="AlphaFoldDB" id="A0A1T5EPW1"/>
<keyword evidence="8" id="KW-0456">Lyase</keyword>